<organism evidence="2">
    <name type="scientific">Capitella teleta</name>
    <name type="common">Polychaete worm</name>
    <dbReference type="NCBI Taxonomy" id="283909"/>
    <lineage>
        <taxon>Eukaryota</taxon>
        <taxon>Metazoa</taxon>
        <taxon>Spiralia</taxon>
        <taxon>Lophotrochozoa</taxon>
        <taxon>Annelida</taxon>
        <taxon>Polychaeta</taxon>
        <taxon>Sedentaria</taxon>
        <taxon>Scolecida</taxon>
        <taxon>Capitellidae</taxon>
        <taxon>Capitella</taxon>
    </lineage>
</organism>
<name>R7T7J2_CAPTE</name>
<dbReference type="EMBL" id="KB311390">
    <property type="protein sequence ID" value="ELT89393.1"/>
    <property type="molecule type" value="Genomic_DNA"/>
</dbReference>
<sequence length="806" mass="91664">MPSWNFSIVFKGKLHVQDLNDAADTIKEVLGWYGLQENPPSSIREDDGLNPNIVSKVKIESPSLDGPMTPLDLTSDCTSPNISSEQSSACSSGVGTSGAPWGMGHRKLIGMRFLFPPLSDDLNLLEKARIWVARHEHKYFVGWNEDDLKHIDPLLRPLTSITPETYKLHMNRSEYCRNVKLKYCLESDSEWARDFQRKLSRPSSEGGFTGLCQAKIAAAELWRKYSENYRSHQARYPNPKSKVRTKSWPQDSKEGVKRPTPEECAEGEEEEVEKRSRVVTMEPKDLSSHSNGSSECSSMSGEKDCVANKLNIAELSLQGMAACPSPVYYGLPMHGFPFVPSPYMPPIDLKPGGSPKHTEKNSEYKRSERGLSFLFPSLSDHNLSLLDKVRITVLRHKNNYFLGWAEEDLVKVDPLVRPKMRITHELYKEYCHRNAMKYDSNLQFAMESEEEWAVEFRSKLLKPPSDGGFSSLCEVKLEAGRLWREYSGKYRMHNIVKWQMDLNTAKPQAEQTPHPALDVKPDISLLGGSLHRSASLDQLMPPSNHIVRGHKRSRSSVCSSPASTSLTSPSSSSDASKHRSTPPARVQSPEYRETLFVPLPRHLSVAEQLVVWLERHKNAYFLGQTQENLLRVNDLVRPTMVVTEEVFKHFIPESMVDVLNKIELIMQRDEGWARAFQDRVHKPVGQGGFSSFEEALTEAVVLWHSHTPPNNTSGKQKDILFDKWIKHQKNQMDSYTNDIWVYRSELRDLCRDDPTQSLHTKLQPYLPLLRHKLGADYHFPATSSECVVDLVLSVLQTNTDVRLKTQ</sequence>
<dbReference type="OrthoDB" id="6104631at2759"/>
<reference evidence="2 4" key="2">
    <citation type="journal article" date="2013" name="Nature">
        <title>Insights into bilaterian evolution from three spiralian genomes.</title>
        <authorList>
            <person name="Simakov O."/>
            <person name="Marletaz F."/>
            <person name="Cho S.J."/>
            <person name="Edsinger-Gonzales E."/>
            <person name="Havlak P."/>
            <person name="Hellsten U."/>
            <person name="Kuo D.H."/>
            <person name="Larsson T."/>
            <person name="Lv J."/>
            <person name="Arendt D."/>
            <person name="Savage R."/>
            <person name="Osoegawa K."/>
            <person name="de Jong P."/>
            <person name="Grimwood J."/>
            <person name="Chapman J.A."/>
            <person name="Shapiro H."/>
            <person name="Aerts A."/>
            <person name="Otillar R.P."/>
            <person name="Terry A.Y."/>
            <person name="Boore J.L."/>
            <person name="Grigoriev I.V."/>
            <person name="Lindberg D.R."/>
            <person name="Seaver E.C."/>
            <person name="Weisblat D.A."/>
            <person name="Putnam N.H."/>
            <person name="Rokhsar D.S."/>
        </authorList>
    </citation>
    <scope>NUCLEOTIDE SEQUENCE</scope>
    <source>
        <strain evidence="2 4">I ESC-2004</strain>
    </source>
</reference>
<feature type="compositionally biased region" description="Low complexity" evidence="1">
    <location>
        <begin position="555"/>
        <end position="574"/>
    </location>
</feature>
<evidence type="ECO:0000256" key="1">
    <source>
        <dbReference type="SAM" id="MobiDB-lite"/>
    </source>
</evidence>
<evidence type="ECO:0000313" key="2">
    <source>
        <dbReference type="EMBL" id="ELT89393.1"/>
    </source>
</evidence>
<keyword evidence="4" id="KW-1185">Reference proteome</keyword>
<dbReference type="EnsemblMetazoa" id="CapteT187411">
    <property type="protein sequence ID" value="CapteP187411"/>
    <property type="gene ID" value="CapteG187411"/>
</dbReference>
<dbReference type="EMBL" id="AMQN01014879">
    <property type="status" value="NOT_ANNOTATED_CDS"/>
    <property type="molecule type" value="Genomic_DNA"/>
</dbReference>
<reference evidence="4" key="1">
    <citation type="submission" date="2012-12" db="EMBL/GenBank/DDBJ databases">
        <authorList>
            <person name="Hellsten U."/>
            <person name="Grimwood J."/>
            <person name="Chapman J.A."/>
            <person name="Shapiro H."/>
            <person name="Aerts A."/>
            <person name="Otillar R.P."/>
            <person name="Terry A.Y."/>
            <person name="Boore J.L."/>
            <person name="Simakov O."/>
            <person name="Marletaz F."/>
            <person name="Cho S.-J."/>
            <person name="Edsinger-Gonzales E."/>
            <person name="Havlak P."/>
            <person name="Kuo D.-H."/>
            <person name="Larsson T."/>
            <person name="Lv J."/>
            <person name="Arendt D."/>
            <person name="Savage R."/>
            <person name="Osoegawa K."/>
            <person name="de Jong P."/>
            <person name="Lindberg D.R."/>
            <person name="Seaver E.C."/>
            <person name="Weisblat D.A."/>
            <person name="Putnam N.H."/>
            <person name="Grigoriev I.V."/>
            <person name="Rokhsar D.S."/>
        </authorList>
    </citation>
    <scope>NUCLEOTIDE SEQUENCE</scope>
    <source>
        <strain evidence="4">I ESC-2004</strain>
    </source>
</reference>
<gene>
    <name evidence="2" type="ORF">CAPTEDRAFT_187411</name>
</gene>
<proteinExistence type="predicted"/>
<protein>
    <submittedName>
        <fullName evidence="2 3">Uncharacterized protein</fullName>
    </submittedName>
</protein>
<dbReference type="Proteomes" id="UP000014760">
    <property type="component" value="Unassembled WGS sequence"/>
</dbReference>
<dbReference type="HOGENOM" id="CLU_349596_0_0_1"/>
<dbReference type="AlphaFoldDB" id="R7T7J2"/>
<feature type="compositionally biased region" description="Basic and acidic residues" evidence="1">
    <location>
        <begin position="251"/>
        <end position="261"/>
    </location>
</feature>
<evidence type="ECO:0000313" key="4">
    <source>
        <dbReference type="Proteomes" id="UP000014760"/>
    </source>
</evidence>
<evidence type="ECO:0000313" key="3">
    <source>
        <dbReference type="EnsemblMetazoa" id="CapteP187411"/>
    </source>
</evidence>
<feature type="region of interest" description="Disordered" evidence="1">
    <location>
        <begin position="536"/>
        <end position="589"/>
    </location>
</feature>
<feature type="region of interest" description="Disordered" evidence="1">
    <location>
        <begin position="233"/>
        <end position="277"/>
    </location>
</feature>
<accession>R7T7J2</accession>
<reference evidence="3" key="3">
    <citation type="submission" date="2015-06" db="UniProtKB">
        <authorList>
            <consortium name="EnsemblMetazoa"/>
        </authorList>
    </citation>
    <scope>IDENTIFICATION</scope>
</reference>